<feature type="transmembrane region" description="Helical" evidence="1">
    <location>
        <begin position="32"/>
        <end position="54"/>
    </location>
</feature>
<organism evidence="2 3">
    <name type="scientific">Desulfocurvibacter africanus subsp. africanus str. Walvis Bay</name>
    <dbReference type="NCBI Taxonomy" id="690850"/>
    <lineage>
        <taxon>Bacteria</taxon>
        <taxon>Pseudomonadati</taxon>
        <taxon>Thermodesulfobacteriota</taxon>
        <taxon>Desulfovibrionia</taxon>
        <taxon>Desulfovibrionales</taxon>
        <taxon>Desulfovibrionaceae</taxon>
        <taxon>Desulfocurvibacter</taxon>
    </lineage>
</organism>
<evidence type="ECO:0000313" key="2">
    <source>
        <dbReference type="EMBL" id="EGJ51759.1"/>
    </source>
</evidence>
<keyword evidence="1" id="KW-1133">Transmembrane helix</keyword>
<name>F3YXI2_DESAF</name>
<keyword evidence="1" id="KW-0472">Membrane</keyword>
<gene>
    <name evidence="2" type="ORF">Desaf_3475</name>
</gene>
<dbReference type="Proteomes" id="UP000007844">
    <property type="component" value="Chromosome"/>
</dbReference>
<reference evidence="2 3" key="1">
    <citation type="journal article" date="2011" name="J. Bacteriol.">
        <title>Genome sequence of the mercury-methylating and pleomorphic Desulfovibrio africanus Strain Walvis Bay.</title>
        <authorList>
            <person name="Brown S.D."/>
            <person name="Wall J.D."/>
            <person name="Kucken A.M."/>
            <person name="Gilmour C.C."/>
            <person name="Podar M."/>
            <person name="Brandt C.C."/>
            <person name="Teshima H."/>
            <person name="Detter J.C."/>
            <person name="Han C.S."/>
            <person name="Land M.L."/>
            <person name="Lucas S."/>
            <person name="Han J."/>
            <person name="Pennacchio L."/>
            <person name="Nolan M."/>
            <person name="Pitluck S."/>
            <person name="Woyke T."/>
            <person name="Goodwin L."/>
            <person name="Palumbo A.V."/>
            <person name="Elias D.A."/>
        </authorList>
    </citation>
    <scope>NUCLEOTIDE SEQUENCE [LARGE SCALE GENOMIC DNA]</scope>
    <source>
        <strain evidence="2 3">Walvis Bay</strain>
    </source>
</reference>
<keyword evidence="1" id="KW-0812">Transmembrane</keyword>
<dbReference type="RefSeq" id="WP_014261373.1">
    <property type="nucleotide sequence ID" value="NC_016629.1"/>
</dbReference>
<evidence type="ECO:0000256" key="1">
    <source>
        <dbReference type="SAM" id="Phobius"/>
    </source>
</evidence>
<evidence type="ECO:0000313" key="3">
    <source>
        <dbReference type="Proteomes" id="UP000007844"/>
    </source>
</evidence>
<dbReference type="HOGENOM" id="CLU_041649_0_0_7"/>
<dbReference type="AlphaFoldDB" id="F3YXI2"/>
<dbReference type="KEGG" id="daf:Desaf_3475"/>
<feature type="transmembrane region" description="Helical" evidence="1">
    <location>
        <begin position="261"/>
        <end position="281"/>
    </location>
</feature>
<sequence length="385" mass="42612">MKPETDSFSRFGGGPFQVVLRKIGASGVGARIVLILAFCWLPLALLTALQGTLLGESVRVAFLEDIVVQTRLLLVMPLLLAAEAVIVPRLKGTADQFARYNLIAAADEPAFDAAVSETRRRRENLLAEVLALLALALLGLFEPRTELYGPLSTWKMLLMPSGLEHTPAGWWHSLLSLPVYRFLLLRWLWRYLLWARFLWRLSRLGLRLEPIHPDRMGGLGFLPKGQAAFASIVFAFSCSFAGGVAGRILHAGESFRANWTVSSVFMVLNAALVLLPLFVFIPRLASVKRRGLQEYGALSSQYALSFEGRWLRGQPLREDLLGTGDIQSLADLDATFQNIRAMRVVPLDLALIKVLVLAAFLPLLPLLLTELPLVEILKRLAGVLL</sequence>
<protein>
    <submittedName>
        <fullName evidence="2">Uncharacterized protein</fullName>
    </submittedName>
</protein>
<feature type="transmembrane region" description="Helical" evidence="1">
    <location>
        <begin position="350"/>
        <end position="368"/>
    </location>
</feature>
<feature type="transmembrane region" description="Helical" evidence="1">
    <location>
        <begin position="227"/>
        <end position="249"/>
    </location>
</feature>
<feature type="transmembrane region" description="Helical" evidence="1">
    <location>
        <begin position="125"/>
        <end position="141"/>
    </location>
</feature>
<keyword evidence="3" id="KW-1185">Reference proteome</keyword>
<accession>F3YXI2</accession>
<feature type="transmembrane region" description="Helical" evidence="1">
    <location>
        <begin position="66"/>
        <end position="87"/>
    </location>
</feature>
<dbReference type="eggNOG" id="ENOG502ZAJ4">
    <property type="taxonomic scope" value="Bacteria"/>
</dbReference>
<dbReference type="EMBL" id="CP003221">
    <property type="protein sequence ID" value="EGJ51759.1"/>
    <property type="molecule type" value="Genomic_DNA"/>
</dbReference>
<proteinExistence type="predicted"/>